<name>A0A0C2XPK3_SERVB</name>
<evidence type="ECO:0008006" key="3">
    <source>
        <dbReference type="Google" id="ProtNLM"/>
    </source>
</evidence>
<organism evidence="1 2">
    <name type="scientific">Serendipita vermifera MAFF 305830</name>
    <dbReference type="NCBI Taxonomy" id="933852"/>
    <lineage>
        <taxon>Eukaryota</taxon>
        <taxon>Fungi</taxon>
        <taxon>Dikarya</taxon>
        <taxon>Basidiomycota</taxon>
        <taxon>Agaricomycotina</taxon>
        <taxon>Agaricomycetes</taxon>
        <taxon>Sebacinales</taxon>
        <taxon>Serendipitaceae</taxon>
        <taxon>Serendipita</taxon>
    </lineage>
</organism>
<evidence type="ECO:0000313" key="1">
    <source>
        <dbReference type="EMBL" id="KIM30902.1"/>
    </source>
</evidence>
<reference evidence="1 2" key="1">
    <citation type="submission" date="2014-04" db="EMBL/GenBank/DDBJ databases">
        <authorList>
            <consortium name="DOE Joint Genome Institute"/>
            <person name="Kuo A."/>
            <person name="Zuccaro A."/>
            <person name="Kohler A."/>
            <person name="Nagy L.G."/>
            <person name="Floudas D."/>
            <person name="Copeland A."/>
            <person name="Barry K.W."/>
            <person name="Cichocki N."/>
            <person name="Veneault-Fourrey C."/>
            <person name="LaButti K."/>
            <person name="Lindquist E.A."/>
            <person name="Lipzen A."/>
            <person name="Lundell T."/>
            <person name="Morin E."/>
            <person name="Murat C."/>
            <person name="Sun H."/>
            <person name="Tunlid A."/>
            <person name="Henrissat B."/>
            <person name="Grigoriev I.V."/>
            <person name="Hibbett D.S."/>
            <person name="Martin F."/>
            <person name="Nordberg H.P."/>
            <person name="Cantor M.N."/>
            <person name="Hua S.X."/>
        </authorList>
    </citation>
    <scope>NUCLEOTIDE SEQUENCE [LARGE SCALE GENOMIC DNA]</scope>
    <source>
        <strain evidence="1 2">MAFF 305830</strain>
    </source>
</reference>
<dbReference type="AlphaFoldDB" id="A0A0C2XPK3"/>
<dbReference type="CDD" id="cd00882">
    <property type="entry name" value="Ras_like_GTPase"/>
    <property type="match status" value="1"/>
</dbReference>
<dbReference type="Proteomes" id="UP000054097">
    <property type="component" value="Unassembled WGS sequence"/>
</dbReference>
<dbReference type="HOGENOM" id="CLU_023805_1_1_1"/>
<gene>
    <name evidence="1" type="ORF">M408DRAFT_321887</name>
</gene>
<dbReference type="InterPro" id="IPR027417">
    <property type="entry name" value="P-loop_NTPase"/>
</dbReference>
<reference evidence="2" key="2">
    <citation type="submission" date="2015-01" db="EMBL/GenBank/DDBJ databases">
        <title>Evolutionary Origins and Diversification of the Mycorrhizal Mutualists.</title>
        <authorList>
            <consortium name="DOE Joint Genome Institute"/>
            <consortium name="Mycorrhizal Genomics Consortium"/>
            <person name="Kohler A."/>
            <person name="Kuo A."/>
            <person name="Nagy L.G."/>
            <person name="Floudas D."/>
            <person name="Copeland A."/>
            <person name="Barry K.W."/>
            <person name="Cichocki N."/>
            <person name="Veneault-Fourrey C."/>
            <person name="LaButti K."/>
            <person name="Lindquist E.A."/>
            <person name="Lipzen A."/>
            <person name="Lundell T."/>
            <person name="Morin E."/>
            <person name="Murat C."/>
            <person name="Riley R."/>
            <person name="Ohm R."/>
            <person name="Sun H."/>
            <person name="Tunlid A."/>
            <person name="Henrissat B."/>
            <person name="Grigoriev I.V."/>
            <person name="Hibbett D.S."/>
            <person name="Martin F."/>
        </authorList>
    </citation>
    <scope>NUCLEOTIDE SEQUENCE [LARGE SCALE GENOMIC DNA]</scope>
    <source>
        <strain evidence="2">MAFF 305830</strain>
    </source>
</reference>
<proteinExistence type="predicted"/>
<keyword evidence="2" id="KW-1185">Reference proteome</keyword>
<sequence length="304" mass="34292">MDNKRTSKIEEECGKFRILIIGRANAGKTTILKRVCDTTEEPEVYDIRGEKIDPSILAASVERGEHDIENEMVFASKPGFCFHDSRGFESGGIVELDKVNAFITHRSHQLKLENRLHAIWYCIPMDDSRLFTAAEAHFFSKFGTGCVPVIAVFTKFDALDNKAFAILREKNLPRADARKGAPGYAITDFEQRHLNSFYDRPYPPKAHVYLRDMDKEDANCNELLRQTAGALDNTLLEKLLVSTQQNNLKLCIEYCFKRVILAKVFDNMSGLLPSLDSLTEEEVAIVAIEACDWFPHAVVSIPSA</sequence>
<dbReference type="SUPFAM" id="SSF52540">
    <property type="entry name" value="P-loop containing nucleoside triphosphate hydrolases"/>
    <property type="match status" value="1"/>
</dbReference>
<dbReference type="Gene3D" id="3.40.50.300">
    <property type="entry name" value="P-loop containing nucleotide triphosphate hydrolases"/>
    <property type="match status" value="1"/>
</dbReference>
<protein>
    <recommendedName>
        <fullName evidence="3">G domain-containing protein</fullName>
    </recommendedName>
</protein>
<dbReference type="EMBL" id="KN824283">
    <property type="protein sequence ID" value="KIM30902.1"/>
    <property type="molecule type" value="Genomic_DNA"/>
</dbReference>
<evidence type="ECO:0000313" key="2">
    <source>
        <dbReference type="Proteomes" id="UP000054097"/>
    </source>
</evidence>
<accession>A0A0C2XPK3</accession>
<dbReference type="OrthoDB" id="59699at2759"/>